<dbReference type="PANTHER" id="PTHR30295">
    <property type="entry name" value="BACTERIOFERRITIN"/>
    <property type="match status" value="1"/>
</dbReference>
<evidence type="ECO:0000256" key="3">
    <source>
        <dbReference type="ARBA" id="ARBA00022723"/>
    </source>
</evidence>
<comment type="function">
    <text evidence="5">Iron-storage protein, whose ferroxidase center binds Fe(2+), oxidizes it using dioxygen to Fe(3+), and participates in the subsequent Fe(3+) oxide mineral core formation within the central cavity of the BFR protein shell.</text>
</comment>
<keyword evidence="1 5" id="KW-0409">Iron storage</keyword>
<evidence type="ECO:0000259" key="6">
    <source>
        <dbReference type="PROSITE" id="PS50905"/>
    </source>
</evidence>
<dbReference type="PIRSF" id="PIRSF002560">
    <property type="entry name" value="Bacterioferritin"/>
    <property type="match status" value="1"/>
</dbReference>
<name>A0ABU5RW11_9CYAN</name>
<evidence type="ECO:0000256" key="2">
    <source>
        <dbReference type="ARBA" id="ARBA00022617"/>
    </source>
</evidence>
<evidence type="ECO:0000313" key="7">
    <source>
        <dbReference type="EMBL" id="MEA5391981.1"/>
    </source>
</evidence>
<evidence type="ECO:0000256" key="5">
    <source>
        <dbReference type="PIRNR" id="PIRNR002560"/>
    </source>
</evidence>
<accession>A0ABU5RW11</accession>
<evidence type="ECO:0000313" key="8">
    <source>
        <dbReference type="Proteomes" id="UP001304461"/>
    </source>
</evidence>
<keyword evidence="3 5" id="KW-0479">Metal-binding</keyword>
<dbReference type="InterPro" id="IPR009078">
    <property type="entry name" value="Ferritin-like_SF"/>
</dbReference>
<dbReference type="Proteomes" id="UP001304461">
    <property type="component" value="Unassembled WGS sequence"/>
</dbReference>
<dbReference type="EC" id="1.16.3.1" evidence="5"/>
<dbReference type="Gene3D" id="1.20.1260.10">
    <property type="match status" value="1"/>
</dbReference>
<dbReference type="InterPro" id="IPR008331">
    <property type="entry name" value="Ferritin_DPS_dom"/>
</dbReference>
<evidence type="ECO:0000256" key="1">
    <source>
        <dbReference type="ARBA" id="ARBA00022434"/>
    </source>
</evidence>
<organism evidence="7 8">
    <name type="scientific">Cyanobium gracile UHCC 0139</name>
    <dbReference type="NCBI Taxonomy" id="3110308"/>
    <lineage>
        <taxon>Bacteria</taxon>
        <taxon>Bacillati</taxon>
        <taxon>Cyanobacteriota</taxon>
        <taxon>Cyanophyceae</taxon>
        <taxon>Synechococcales</taxon>
        <taxon>Prochlorococcaceae</taxon>
        <taxon>Cyanobium</taxon>
    </lineage>
</organism>
<proteinExistence type="inferred from homology"/>
<dbReference type="InterPro" id="IPR009040">
    <property type="entry name" value="Ferritin-like_diiron"/>
</dbReference>
<dbReference type="Pfam" id="PF00210">
    <property type="entry name" value="Ferritin"/>
    <property type="match status" value="1"/>
</dbReference>
<dbReference type="InterPro" id="IPR002024">
    <property type="entry name" value="Bacterioferritin"/>
</dbReference>
<dbReference type="PANTHER" id="PTHR30295:SF0">
    <property type="entry name" value="BACTERIOFERRITIN"/>
    <property type="match status" value="1"/>
</dbReference>
<comment type="similarity">
    <text evidence="5">Belongs to the bacterioferritin family.</text>
</comment>
<dbReference type="PROSITE" id="PS50905">
    <property type="entry name" value="FERRITIN_LIKE"/>
    <property type="match status" value="1"/>
</dbReference>
<keyword evidence="2" id="KW-0349">Heme</keyword>
<keyword evidence="8" id="KW-1185">Reference proteome</keyword>
<comment type="caution">
    <text evidence="7">The sequence shown here is derived from an EMBL/GenBank/DDBJ whole genome shotgun (WGS) entry which is preliminary data.</text>
</comment>
<feature type="domain" description="Ferritin-like diiron" evidence="6">
    <location>
        <begin position="2"/>
        <end position="146"/>
    </location>
</feature>
<protein>
    <recommendedName>
        <fullName evidence="5">Bacterioferritin</fullName>
        <ecNumber evidence="5">1.16.3.1</ecNumber>
    </recommendedName>
</protein>
<dbReference type="EMBL" id="JAYGHX010000007">
    <property type="protein sequence ID" value="MEA5391981.1"/>
    <property type="molecule type" value="Genomic_DNA"/>
</dbReference>
<evidence type="ECO:0000256" key="4">
    <source>
        <dbReference type="ARBA" id="ARBA00023004"/>
    </source>
</evidence>
<dbReference type="InterPro" id="IPR012347">
    <property type="entry name" value="Ferritin-like"/>
</dbReference>
<reference evidence="7 8" key="1">
    <citation type="submission" date="2023-12" db="EMBL/GenBank/DDBJ databases">
        <title>Baltic Sea Cyanobacteria.</title>
        <authorList>
            <person name="Delbaje E."/>
            <person name="Fewer D.P."/>
            <person name="Shishido T.K."/>
        </authorList>
    </citation>
    <scope>NUCLEOTIDE SEQUENCE [LARGE SCALE GENOMIC DNA]</scope>
    <source>
        <strain evidence="7 8">UHCC 0139</strain>
    </source>
</reference>
<keyword evidence="4 5" id="KW-0408">Iron</keyword>
<dbReference type="PRINTS" id="PR00601">
    <property type="entry name" value="BACFERRITIN"/>
</dbReference>
<dbReference type="RefSeq" id="WP_323305956.1">
    <property type="nucleotide sequence ID" value="NZ_JAYGHX010000007.1"/>
</dbReference>
<sequence length="155" mass="17138">MDAAHPRVLGYLGRALSLELSAVQQYMTQASLVELWGDAAAAERFRQETVEEMKHAERLVQRMLQLGVAPAASQLRPVAHAADLEGLLRLNAVLEEDLIQHYGEAMRFCLLIGDGNNASFFRALRDEEQQHGEDLAAWIGSLAAVPSRALQRATF</sequence>
<gene>
    <name evidence="7" type="ORF">VB738_12010</name>
</gene>
<comment type="catalytic activity">
    <reaction evidence="5">
        <text>4 Fe(2+) + O2 + 4 H(+) = 4 Fe(3+) + 2 H2O</text>
        <dbReference type="Rhea" id="RHEA:11148"/>
        <dbReference type="ChEBI" id="CHEBI:15377"/>
        <dbReference type="ChEBI" id="CHEBI:15378"/>
        <dbReference type="ChEBI" id="CHEBI:15379"/>
        <dbReference type="ChEBI" id="CHEBI:29033"/>
        <dbReference type="ChEBI" id="CHEBI:29034"/>
        <dbReference type="EC" id="1.16.3.1"/>
    </reaction>
</comment>
<dbReference type="SUPFAM" id="SSF47240">
    <property type="entry name" value="Ferritin-like"/>
    <property type="match status" value="1"/>
</dbReference>